<name>A0ABT0C9D3_THEVL</name>
<dbReference type="Pfam" id="PF17275">
    <property type="entry name" value="DUF5340"/>
    <property type="match status" value="1"/>
</dbReference>
<protein>
    <submittedName>
        <fullName evidence="1">DUF5340 domain-containing protein</fullName>
    </submittedName>
</protein>
<organism evidence="1 2">
    <name type="scientific">Thermostichus vulcanus str. 'Rupite'</name>
    <dbReference type="NCBI Taxonomy" id="2813851"/>
    <lineage>
        <taxon>Bacteria</taxon>
        <taxon>Bacillati</taxon>
        <taxon>Cyanobacteriota</taxon>
        <taxon>Cyanophyceae</taxon>
        <taxon>Thermostichales</taxon>
        <taxon>Thermostichaceae</taxon>
        <taxon>Thermostichus</taxon>
    </lineage>
</organism>
<dbReference type="EMBL" id="JAFIRA010000009">
    <property type="protein sequence ID" value="MCJ2542389.1"/>
    <property type="molecule type" value="Genomic_DNA"/>
</dbReference>
<dbReference type="RefSeq" id="WP_235277476.1">
    <property type="nucleotide sequence ID" value="NZ_JAFIRA010000009.1"/>
</dbReference>
<sequence>MKRIPVPAHVHYEFLLRVLERQTFPAVEEQDFNNRARMQELINSLRKALTQQQQLEEDWRQRGYQVDHRWNMEEP</sequence>
<dbReference type="Proteomes" id="UP000830835">
    <property type="component" value="Unassembled WGS sequence"/>
</dbReference>
<gene>
    <name evidence="1" type="ORF">JX360_05620</name>
</gene>
<proteinExistence type="predicted"/>
<comment type="caution">
    <text evidence="1">The sequence shown here is derived from an EMBL/GenBank/DDBJ whole genome shotgun (WGS) entry which is preliminary data.</text>
</comment>
<accession>A0ABT0C9D3</accession>
<keyword evidence="2" id="KW-1185">Reference proteome</keyword>
<evidence type="ECO:0000313" key="1">
    <source>
        <dbReference type="EMBL" id="MCJ2542389.1"/>
    </source>
</evidence>
<dbReference type="InterPro" id="IPR035228">
    <property type="entry name" value="DUF5340"/>
</dbReference>
<reference evidence="1" key="1">
    <citation type="submission" date="2021-02" db="EMBL/GenBank/DDBJ databases">
        <title>The CRISPR/cas machinery reduction and long-range gene transfer in the hot spring cyanobacterium Synechococcus.</title>
        <authorList>
            <person name="Dvorak P."/>
            <person name="Jahodarova E."/>
            <person name="Hasler P."/>
            <person name="Poulickova A."/>
        </authorList>
    </citation>
    <scope>NUCLEOTIDE SEQUENCE</scope>
    <source>
        <strain evidence="1">Rupite</strain>
    </source>
</reference>
<evidence type="ECO:0000313" key="2">
    <source>
        <dbReference type="Proteomes" id="UP000830835"/>
    </source>
</evidence>